<dbReference type="AlphaFoldDB" id="A0A433TSY3"/>
<evidence type="ECO:0000256" key="1">
    <source>
        <dbReference type="ARBA" id="ARBA00004141"/>
    </source>
</evidence>
<sequence length="123" mass="13686">MLAFMYDSVVHWYEALVMIVTYLVYILVMVYNKRIERFVKNPDSGLPVGVSTHEIQRTQSARLEIIRARSHSRSSSHNMQMSMSRLKQQASSTNGLVGALSSGGSVASRYASKQPSAQDVSMA</sequence>
<evidence type="ECO:0000256" key="2">
    <source>
        <dbReference type="ARBA" id="ARBA00005364"/>
    </source>
</evidence>
<keyword evidence="10" id="KW-1185">Reference proteome</keyword>
<keyword evidence="5 8" id="KW-1133">Transmembrane helix</keyword>
<dbReference type="GO" id="GO:0006874">
    <property type="term" value="P:intracellular calcium ion homeostasis"/>
    <property type="evidence" value="ECO:0007669"/>
    <property type="project" value="TreeGrafter"/>
</dbReference>
<reference evidence="9 10" key="1">
    <citation type="submission" date="2019-01" db="EMBL/GenBank/DDBJ databases">
        <title>A draft genome assembly of the solar-powered sea slug Elysia chlorotica.</title>
        <authorList>
            <person name="Cai H."/>
            <person name="Li Q."/>
            <person name="Fang X."/>
            <person name="Li J."/>
            <person name="Curtis N.E."/>
            <person name="Altenburger A."/>
            <person name="Shibata T."/>
            <person name="Feng M."/>
            <person name="Maeda T."/>
            <person name="Schwartz J.A."/>
            <person name="Shigenobu S."/>
            <person name="Lundholm N."/>
            <person name="Nishiyama T."/>
            <person name="Yang H."/>
            <person name="Hasebe M."/>
            <person name="Li S."/>
            <person name="Pierce S.K."/>
            <person name="Wang J."/>
        </authorList>
    </citation>
    <scope>NUCLEOTIDE SEQUENCE [LARGE SCALE GENOMIC DNA]</scope>
    <source>
        <strain evidence="9">EC2010</strain>
        <tissue evidence="9">Whole organism of an adult</tissue>
    </source>
</reference>
<evidence type="ECO:0000313" key="9">
    <source>
        <dbReference type="EMBL" id="RUS84638.1"/>
    </source>
</evidence>
<evidence type="ECO:0000256" key="3">
    <source>
        <dbReference type="ARBA" id="ARBA00022449"/>
    </source>
</evidence>
<feature type="non-terminal residue" evidence="9">
    <location>
        <position position="123"/>
    </location>
</feature>
<evidence type="ECO:0008006" key="11">
    <source>
        <dbReference type="Google" id="ProtNLM"/>
    </source>
</evidence>
<dbReference type="STRING" id="188477.A0A433TSY3"/>
<feature type="region of interest" description="Disordered" evidence="7">
    <location>
        <begin position="71"/>
        <end position="123"/>
    </location>
</feature>
<protein>
    <recommendedName>
        <fullName evidence="11">Sodium/calcium exchanger membrane region domain-containing protein</fullName>
    </recommendedName>
</protein>
<organism evidence="9 10">
    <name type="scientific">Elysia chlorotica</name>
    <name type="common">Eastern emerald elysia</name>
    <name type="synonym">Sea slug</name>
    <dbReference type="NCBI Taxonomy" id="188477"/>
    <lineage>
        <taxon>Eukaryota</taxon>
        <taxon>Metazoa</taxon>
        <taxon>Spiralia</taxon>
        <taxon>Lophotrochozoa</taxon>
        <taxon>Mollusca</taxon>
        <taxon>Gastropoda</taxon>
        <taxon>Heterobranchia</taxon>
        <taxon>Euthyneura</taxon>
        <taxon>Panpulmonata</taxon>
        <taxon>Sacoglossa</taxon>
        <taxon>Placobranchoidea</taxon>
        <taxon>Plakobranchidae</taxon>
        <taxon>Elysia</taxon>
    </lineage>
</organism>
<comment type="subcellular location">
    <subcellularLocation>
        <location evidence="1">Membrane</location>
        <topology evidence="1">Multi-pass membrane protein</topology>
    </subcellularLocation>
</comment>
<feature type="compositionally biased region" description="Low complexity" evidence="7">
    <location>
        <begin position="95"/>
        <end position="108"/>
    </location>
</feature>
<comment type="similarity">
    <text evidence="2">Belongs to the Ca(2+):cation antiporter (CaCA) (TC 2.A.19) family. SLC24A subfamily.</text>
</comment>
<gene>
    <name evidence="9" type="ORF">EGW08_007610</name>
</gene>
<dbReference type="GO" id="GO:0005886">
    <property type="term" value="C:plasma membrane"/>
    <property type="evidence" value="ECO:0007669"/>
    <property type="project" value="TreeGrafter"/>
</dbReference>
<keyword evidence="6 8" id="KW-0472">Membrane</keyword>
<accession>A0A433TSY3</accession>
<evidence type="ECO:0000256" key="7">
    <source>
        <dbReference type="SAM" id="MobiDB-lite"/>
    </source>
</evidence>
<evidence type="ECO:0000256" key="4">
    <source>
        <dbReference type="ARBA" id="ARBA00022692"/>
    </source>
</evidence>
<keyword evidence="3" id="KW-0050">Antiport</keyword>
<evidence type="ECO:0000256" key="5">
    <source>
        <dbReference type="ARBA" id="ARBA00022989"/>
    </source>
</evidence>
<evidence type="ECO:0000256" key="6">
    <source>
        <dbReference type="ARBA" id="ARBA00023136"/>
    </source>
</evidence>
<keyword evidence="4 8" id="KW-0812">Transmembrane</keyword>
<dbReference type="InterPro" id="IPR004481">
    <property type="entry name" value="K/Na/Ca-exchanger"/>
</dbReference>
<comment type="caution">
    <text evidence="9">The sequence shown here is derived from an EMBL/GenBank/DDBJ whole genome shotgun (WGS) entry which is preliminary data.</text>
</comment>
<keyword evidence="3" id="KW-0813">Transport</keyword>
<evidence type="ECO:0000313" key="10">
    <source>
        <dbReference type="Proteomes" id="UP000271974"/>
    </source>
</evidence>
<dbReference type="GO" id="GO:0008273">
    <property type="term" value="F:calcium, potassium:sodium antiporter activity"/>
    <property type="evidence" value="ECO:0007669"/>
    <property type="project" value="TreeGrafter"/>
</dbReference>
<feature type="compositionally biased region" description="Polar residues" evidence="7">
    <location>
        <begin position="111"/>
        <end position="123"/>
    </location>
</feature>
<dbReference type="EMBL" id="RQTK01000199">
    <property type="protein sequence ID" value="RUS84638.1"/>
    <property type="molecule type" value="Genomic_DNA"/>
</dbReference>
<feature type="compositionally biased region" description="Low complexity" evidence="7">
    <location>
        <begin position="75"/>
        <end position="85"/>
    </location>
</feature>
<proteinExistence type="inferred from homology"/>
<feature type="transmembrane region" description="Helical" evidence="8">
    <location>
        <begin position="12"/>
        <end position="31"/>
    </location>
</feature>
<evidence type="ECO:0000256" key="8">
    <source>
        <dbReference type="SAM" id="Phobius"/>
    </source>
</evidence>
<dbReference type="PANTHER" id="PTHR10846">
    <property type="entry name" value="SODIUM/POTASSIUM/CALCIUM EXCHANGER"/>
    <property type="match status" value="1"/>
</dbReference>
<dbReference type="PANTHER" id="PTHR10846:SF73">
    <property type="entry name" value="SODIUM_CALCIUM EXCHANGER MEMBRANE REGION DOMAIN-CONTAINING PROTEIN"/>
    <property type="match status" value="1"/>
</dbReference>
<name>A0A433TSY3_ELYCH</name>
<dbReference type="GO" id="GO:0005262">
    <property type="term" value="F:calcium channel activity"/>
    <property type="evidence" value="ECO:0007669"/>
    <property type="project" value="TreeGrafter"/>
</dbReference>
<dbReference type="Proteomes" id="UP000271974">
    <property type="component" value="Unassembled WGS sequence"/>
</dbReference>